<dbReference type="Proteomes" id="UP000030669">
    <property type="component" value="Unassembled WGS sequence"/>
</dbReference>
<dbReference type="AlphaFoldDB" id="S7Q9J3"/>
<dbReference type="EMBL" id="KB469301">
    <property type="protein sequence ID" value="EPQ56008.1"/>
    <property type="molecule type" value="Genomic_DNA"/>
</dbReference>
<evidence type="ECO:0000313" key="2">
    <source>
        <dbReference type="Proteomes" id="UP000030669"/>
    </source>
</evidence>
<protein>
    <submittedName>
        <fullName evidence="1">Uncharacterized protein</fullName>
    </submittedName>
</protein>
<evidence type="ECO:0000313" key="1">
    <source>
        <dbReference type="EMBL" id="EPQ56008.1"/>
    </source>
</evidence>
<accession>S7Q9J3</accession>
<dbReference type="KEGG" id="gtr:GLOTRDRAFT_93506"/>
<keyword evidence="2" id="KW-1185">Reference proteome</keyword>
<proteinExistence type="predicted"/>
<dbReference type="RefSeq" id="XP_007866011.1">
    <property type="nucleotide sequence ID" value="XM_007867820.1"/>
</dbReference>
<name>S7Q9J3_GLOTA</name>
<sequence>MYDTTFINAAVLGFELPWHTAYPRNAMVKICVEETGECVAGLSQGEVRLERAGGPIPIQNREEAISEPRAELQAAPKASFRGWRWNGTKDVFPAADFNPATVIDAVLT</sequence>
<gene>
    <name evidence="1" type="ORF">GLOTRDRAFT_93506</name>
</gene>
<dbReference type="GeneID" id="19309507"/>
<dbReference type="HOGENOM" id="CLU_2197259_0_0_1"/>
<organism evidence="1 2">
    <name type="scientific">Gloeophyllum trabeum (strain ATCC 11539 / FP-39264 / Madison 617)</name>
    <name type="common">Brown rot fungus</name>
    <dbReference type="NCBI Taxonomy" id="670483"/>
    <lineage>
        <taxon>Eukaryota</taxon>
        <taxon>Fungi</taxon>
        <taxon>Dikarya</taxon>
        <taxon>Basidiomycota</taxon>
        <taxon>Agaricomycotina</taxon>
        <taxon>Agaricomycetes</taxon>
        <taxon>Gloeophyllales</taxon>
        <taxon>Gloeophyllaceae</taxon>
        <taxon>Gloeophyllum</taxon>
    </lineage>
</organism>
<reference evidence="1 2" key="1">
    <citation type="journal article" date="2012" name="Science">
        <title>The Paleozoic origin of enzymatic lignin decomposition reconstructed from 31 fungal genomes.</title>
        <authorList>
            <person name="Floudas D."/>
            <person name="Binder M."/>
            <person name="Riley R."/>
            <person name="Barry K."/>
            <person name="Blanchette R.A."/>
            <person name="Henrissat B."/>
            <person name="Martinez A.T."/>
            <person name="Otillar R."/>
            <person name="Spatafora J.W."/>
            <person name="Yadav J.S."/>
            <person name="Aerts A."/>
            <person name="Benoit I."/>
            <person name="Boyd A."/>
            <person name="Carlson A."/>
            <person name="Copeland A."/>
            <person name="Coutinho P.M."/>
            <person name="de Vries R.P."/>
            <person name="Ferreira P."/>
            <person name="Findley K."/>
            <person name="Foster B."/>
            <person name="Gaskell J."/>
            <person name="Glotzer D."/>
            <person name="Gorecki P."/>
            <person name="Heitman J."/>
            <person name="Hesse C."/>
            <person name="Hori C."/>
            <person name="Igarashi K."/>
            <person name="Jurgens J.A."/>
            <person name="Kallen N."/>
            <person name="Kersten P."/>
            <person name="Kohler A."/>
            <person name="Kuees U."/>
            <person name="Kumar T.K.A."/>
            <person name="Kuo A."/>
            <person name="LaButti K."/>
            <person name="Larrondo L.F."/>
            <person name="Lindquist E."/>
            <person name="Ling A."/>
            <person name="Lombard V."/>
            <person name="Lucas S."/>
            <person name="Lundell T."/>
            <person name="Martin R."/>
            <person name="McLaughlin D.J."/>
            <person name="Morgenstern I."/>
            <person name="Morin E."/>
            <person name="Murat C."/>
            <person name="Nagy L.G."/>
            <person name="Nolan M."/>
            <person name="Ohm R.A."/>
            <person name="Patyshakuliyeva A."/>
            <person name="Rokas A."/>
            <person name="Ruiz-Duenas F.J."/>
            <person name="Sabat G."/>
            <person name="Salamov A."/>
            <person name="Samejima M."/>
            <person name="Schmutz J."/>
            <person name="Slot J.C."/>
            <person name="St John F."/>
            <person name="Stenlid J."/>
            <person name="Sun H."/>
            <person name="Sun S."/>
            <person name="Syed K."/>
            <person name="Tsang A."/>
            <person name="Wiebenga A."/>
            <person name="Young D."/>
            <person name="Pisabarro A."/>
            <person name="Eastwood D.C."/>
            <person name="Martin F."/>
            <person name="Cullen D."/>
            <person name="Grigoriev I.V."/>
            <person name="Hibbett D.S."/>
        </authorList>
    </citation>
    <scope>NUCLEOTIDE SEQUENCE [LARGE SCALE GENOMIC DNA]</scope>
    <source>
        <strain evidence="1 2">ATCC 11539</strain>
    </source>
</reference>